<feature type="domain" description="Jacalin-type lectin" evidence="3">
    <location>
        <begin position="449"/>
        <end position="596"/>
    </location>
</feature>
<dbReference type="SUPFAM" id="SSF51101">
    <property type="entry name" value="Mannose-binding lectins"/>
    <property type="match status" value="2"/>
</dbReference>
<dbReference type="InterPro" id="IPR036404">
    <property type="entry name" value="Jacalin-like_lectin_dom_sf"/>
</dbReference>
<evidence type="ECO:0000259" key="3">
    <source>
        <dbReference type="PROSITE" id="PS51752"/>
    </source>
</evidence>
<dbReference type="InterPro" id="IPR001229">
    <property type="entry name" value="Jacalin-like_lectin_dom"/>
</dbReference>
<name>A0A8H3BV26_9AGAM</name>
<comment type="caution">
    <text evidence="4">The sequence shown here is derived from an EMBL/GenBank/DDBJ whole genome shotgun (WGS) entry which is preliminary data.</text>
</comment>
<gene>
    <name evidence="4" type="ORF">RDB_LOCUS169366</name>
</gene>
<dbReference type="AlphaFoldDB" id="A0A8H3BV26"/>
<evidence type="ECO:0000256" key="2">
    <source>
        <dbReference type="ARBA" id="ARBA00022734"/>
    </source>
</evidence>
<keyword evidence="1" id="KW-0732">Signal</keyword>
<accession>A0A8H3BV26</accession>
<evidence type="ECO:0000313" key="5">
    <source>
        <dbReference type="Proteomes" id="UP000663846"/>
    </source>
</evidence>
<sequence>MSNQAEQKSTTSFWNTLQKATLSEASFEYGLRRPLDSDYQLPEDSDFLRGFTFNGPNGPYKCSRQVSRLRENTIYSLQCCSDISTEEFYPANDRDARYIHMGWPAPSELPSGPMDAMYRGPKSPASTDNLVCRRMVVHRWTISCRIEDLKPNEDFTKAVEEILSKESNNTDQLEALREIFATWGEMIPLCAVIGASLAATGALGSQQTLTGDAATFRPPDRGPDIMQMIDRSLDITGNFERRFESRIQASCNAWLANVADFDNSPTWEVVKVNRAAPITDLLPKTLRQKVNRLLSQPNAIWRTPTVGNMLPLNFDGASLGVKDIKQINVWHNGAAIQDISISYIDGAVAGPYGFGKTNRMSDSFVLARGEFITDVFVWYNTSSILTIQFVKNTTQLSPRYGLHAGWGDPTIFTAGGSALLGMSGSFNASQILQLQGVWRSDLKQDDYRTIATSIIGTGNGTMFNDYRFLGHPPTSRISAIQYRNTAQAIAQFQVTYSSTRDGNQIKETTPIRGTDPGNQDTWNLEDDEYITQVSGRFNGTAIYRLEFTTNKGITKRIGQEFGEWFTVLPPKRGMVLYYLLGKTVGYVQTLTFVWGTPPLKDTDE</sequence>
<keyword evidence="2" id="KW-0430">Lectin</keyword>
<dbReference type="EMBL" id="CAJMWS010000879">
    <property type="protein sequence ID" value="CAE6467181.1"/>
    <property type="molecule type" value="Genomic_DNA"/>
</dbReference>
<evidence type="ECO:0000256" key="1">
    <source>
        <dbReference type="ARBA" id="ARBA00022729"/>
    </source>
</evidence>
<dbReference type="PROSITE" id="PS51752">
    <property type="entry name" value="JACALIN_LECTIN"/>
    <property type="match status" value="2"/>
</dbReference>
<dbReference type="SMART" id="SM00915">
    <property type="entry name" value="Jacalin"/>
    <property type="match status" value="1"/>
</dbReference>
<proteinExistence type="predicted"/>
<protein>
    <recommendedName>
        <fullName evidence="3">Jacalin-type lectin domain-containing protein</fullName>
    </recommendedName>
</protein>
<dbReference type="Proteomes" id="UP000663846">
    <property type="component" value="Unassembled WGS sequence"/>
</dbReference>
<feature type="domain" description="Jacalin-type lectin" evidence="3">
    <location>
        <begin position="300"/>
        <end position="440"/>
    </location>
</feature>
<dbReference type="PANTHER" id="PTHR33589">
    <property type="entry name" value="OS11G0524900 PROTEIN"/>
    <property type="match status" value="1"/>
</dbReference>
<dbReference type="Gene3D" id="2.100.10.30">
    <property type="entry name" value="Jacalin-like lectin domain"/>
    <property type="match status" value="2"/>
</dbReference>
<dbReference type="InterPro" id="IPR052321">
    <property type="entry name" value="PolyBind_ProtTraffic"/>
</dbReference>
<organism evidence="4 5">
    <name type="scientific">Rhizoctonia solani</name>
    <dbReference type="NCBI Taxonomy" id="456999"/>
    <lineage>
        <taxon>Eukaryota</taxon>
        <taxon>Fungi</taxon>
        <taxon>Dikarya</taxon>
        <taxon>Basidiomycota</taxon>
        <taxon>Agaricomycotina</taxon>
        <taxon>Agaricomycetes</taxon>
        <taxon>Cantharellales</taxon>
        <taxon>Ceratobasidiaceae</taxon>
        <taxon>Rhizoctonia</taxon>
    </lineage>
</organism>
<evidence type="ECO:0000313" key="4">
    <source>
        <dbReference type="EMBL" id="CAE6467181.1"/>
    </source>
</evidence>
<dbReference type="Pfam" id="PF01419">
    <property type="entry name" value="Jacalin"/>
    <property type="match status" value="2"/>
</dbReference>
<dbReference type="GO" id="GO:0030246">
    <property type="term" value="F:carbohydrate binding"/>
    <property type="evidence" value="ECO:0007669"/>
    <property type="project" value="UniProtKB-KW"/>
</dbReference>
<dbReference type="PANTHER" id="PTHR33589:SF3">
    <property type="entry name" value="ZYMOGEN GRANULE MEMBRANE PROTEIN 16-LIKE"/>
    <property type="match status" value="1"/>
</dbReference>
<reference evidence="4" key="1">
    <citation type="submission" date="2021-01" db="EMBL/GenBank/DDBJ databases">
        <authorList>
            <person name="Kaushik A."/>
        </authorList>
    </citation>
    <scope>NUCLEOTIDE SEQUENCE</scope>
    <source>
        <strain evidence="4">AG1-1C</strain>
    </source>
</reference>